<accession>A0A0X3NH64</accession>
<feature type="non-terminal residue" evidence="3">
    <location>
        <position position="1"/>
    </location>
</feature>
<dbReference type="Gene3D" id="2.60.40.10">
    <property type="entry name" value="Immunoglobulins"/>
    <property type="match status" value="1"/>
</dbReference>
<dbReference type="EMBL" id="GEEE01023876">
    <property type="protein sequence ID" value="JAP39349.1"/>
    <property type="molecule type" value="Transcribed_RNA"/>
</dbReference>
<organism evidence="3">
    <name type="scientific">Schistocephalus solidus</name>
    <name type="common">Tapeworm</name>
    <dbReference type="NCBI Taxonomy" id="70667"/>
    <lineage>
        <taxon>Eukaryota</taxon>
        <taxon>Metazoa</taxon>
        <taxon>Spiralia</taxon>
        <taxon>Lophotrochozoa</taxon>
        <taxon>Platyhelminthes</taxon>
        <taxon>Cestoda</taxon>
        <taxon>Eucestoda</taxon>
        <taxon>Diphyllobothriidea</taxon>
        <taxon>Diphyllobothriidae</taxon>
        <taxon>Schistocephalus</taxon>
    </lineage>
</organism>
<proteinExistence type="predicted"/>
<protein>
    <submittedName>
        <fullName evidence="3">Fibronectin type III domain</fullName>
    </submittedName>
</protein>
<dbReference type="SUPFAM" id="SSF49265">
    <property type="entry name" value="Fibronectin type III"/>
    <property type="match status" value="1"/>
</dbReference>
<name>A0A0X3NH64_SCHSO</name>
<feature type="compositionally biased region" description="Polar residues" evidence="1">
    <location>
        <begin position="106"/>
        <end position="126"/>
    </location>
</feature>
<gene>
    <name evidence="3" type="ORF">TR121620</name>
</gene>
<reference evidence="3" key="1">
    <citation type="submission" date="2016-01" db="EMBL/GenBank/DDBJ databases">
        <title>Reference transcriptome for the parasite Schistocephalus solidus: insights into the molecular evolution of parasitism.</title>
        <authorList>
            <person name="Hebert F.O."/>
            <person name="Grambauer S."/>
            <person name="Barber I."/>
            <person name="Landry C.R."/>
            <person name="Aubin-Horth N."/>
        </authorList>
    </citation>
    <scope>NUCLEOTIDE SEQUENCE</scope>
</reference>
<evidence type="ECO:0000256" key="1">
    <source>
        <dbReference type="SAM" id="MobiDB-lite"/>
    </source>
</evidence>
<sequence length="156" mass="16838">DTFKAVAVSGERIQFSWNLPMQNLKNLIVHASASTPNSSGVSAVSAEEGVNTTIVTGLKPQTEYTTKIYVENTFENTKDFCKAVIMVFTAPDPAPTTDTTTDTTQTEENISPSDKSSTLSESTPIDETTTSSAKCLTYAYAGVFLSSLITRHLIKQ</sequence>
<dbReference type="InterPro" id="IPR013783">
    <property type="entry name" value="Ig-like_fold"/>
</dbReference>
<evidence type="ECO:0000313" key="3">
    <source>
        <dbReference type="EMBL" id="JAP39349.1"/>
    </source>
</evidence>
<feature type="domain" description="Fibronectin type-III" evidence="2">
    <location>
        <begin position="1"/>
        <end position="93"/>
    </location>
</feature>
<feature type="compositionally biased region" description="Low complexity" evidence="1">
    <location>
        <begin position="92"/>
        <end position="104"/>
    </location>
</feature>
<dbReference type="InterPro" id="IPR036116">
    <property type="entry name" value="FN3_sf"/>
</dbReference>
<dbReference type="InterPro" id="IPR003961">
    <property type="entry name" value="FN3_dom"/>
</dbReference>
<feature type="region of interest" description="Disordered" evidence="1">
    <location>
        <begin position="92"/>
        <end position="126"/>
    </location>
</feature>
<dbReference type="PROSITE" id="PS50853">
    <property type="entry name" value="FN3"/>
    <property type="match status" value="1"/>
</dbReference>
<evidence type="ECO:0000259" key="2">
    <source>
        <dbReference type="PROSITE" id="PS50853"/>
    </source>
</evidence>
<dbReference type="AlphaFoldDB" id="A0A0X3NH64"/>